<evidence type="ECO:0000313" key="12">
    <source>
        <dbReference type="EMBL" id="QIK72884.1"/>
    </source>
</evidence>
<evidence type="ECO:0000256" key="6">
    <source>
        <dbReference type="ARBA" id="ARBA00022723"/>
    </source>
</evidence>
<dbReference type="InterPro" id="IPR006963">
    <property type="entry name" value="Mopterin_OxRdtase_4Fe-4S_dom"/>
</dbReference>
<protein>
    <submittedName>
        <fullName evidence="12">Molybdopterin-dependent oxidoreductase</fullName>
    </submittedName>
</protein>
<reference evidence="12 13" key="1">
    <citation type="submission" date="2020-03" db="EMBL/GenBank/DDBJ databases">
        <title>Propioniciclava sp. nov., isolated from Hydrophilus acuminatus.</title>
        <authorList>
            <person name="Hyun D.-W."/>
            <person name="Bae J.-W."/>
        </authorList>
    </citation>
    <scope>NUCLEOTIDE SEQUENCE [LARGE SCALE GENOMIC DNA]</scope>
    <source>
        <strain evidence="12 13">HDW11</strain>
    </source>
</reference>
<evidence type="ECO:0000256" key="4">
    <source>
        <dbReference type="ARBA" id="ARBA00022485"/>
    </source>
</evidence>
<dbReference type="Gene3D" id="2.20.25.90">
    <property type="entry name" value="ADC-like domains"/>
    <property type="match status" value="1"/>
</dbReference>
<dbReference type="GO" id="GO:0009061">
    <property type="term" value="P:anaerobic respiration"/>
    <property type="evidence" value="ECO:0007669"/>
    <property type="project" value="TreeGrafter"/>
</dbReference>
<evidence type="ECO:0000259" key="11">
    <source>
        <dbReference type="PROSITE" id="PS51669"/>
    </source>
</evidence>
<evidence type="ECO:0000256" key="3">
    <source>
        <dbReference type="ARBA" id="ARBA00010312"/>
    </source>
</evidence>
<dbReference type="PROSITE" id="PS00551">
    <property type="entry name" value="MOLYBDOPTERIN_PROK_1"/>
    <property type="match status" value="1"/>
</dbReference>
<evidence type="ECO:0000256" key="9">
    <source>
        <dbReference type="ARBA" id="ARBA00023004"/>
    </source>
</evidence>
<dbReference type="GO" id="GO:0030151">
    <property type="term" value="F:molybdenum ion binding"/>
    <property type="evidence" value="ECO:0007669"/>
    <property type="project" value="InterPro"/>
</dbReference>
<evidence type="ECO:0000256" key="7">
    <source>
        <dbReference type="ARBA" id="ARBA00022729"/>
    </source>
</evidence>
<dbReference type="PROSITE" id="PS00932">
    <property type="entry name" value="MOLYBDOPTERIN_PROK_3"/>
    <property type="match status" value="1"/>
</dbReference>
<dbReference type="GO" id="GO:0009055">
    <property type="term" value="F:electron transfer activity"/>
    <property type="evidence" value="ECO:0007669"/>
    <property type="project" value="TreeGrafter"/>
</dbReference>
<dbReference type="Pfam" id="PF04879">
    <property type="entry name" value="Molybdop_Fe4S4"/>
    <property type="match status" value="1"/>
</dbReference>
<dbReference type="SUPFAM" id="SSF53706">
    <property type="entry name" value="Formate dehydrogenase/DMSO reductase, domains 1-3"/>
    <property type="match status" value="1"/>
</dbReference>
<dbReference type="Gene3D" id="3.40.228.10">
    <property type="entry name" value="Dimethylsulfoxide Reductase, domain 2"/>
    <property type="match status" value="1"/>
</dbReference>
<keyword evidence="13" id="KW-1185">Reference proteome</keyword>
<dbReference type="SUPFAM" id="SSF50692">
    <property type="entry name" value="ADC-like"/>
    <property type="match status" value="1"/>
</dbReference>
<dbReference type="CDD" id="cd02794">
    <property type="entry name" value="MopB_CT_DmsA-EC"/>
    <property type="match status" value="1"/>
</dbReference>
<comment type="similarity">
    <text evidence="3">Belongs to the prokaryotic molybdopterin-containing oxidoreductase family.</text>
</comment>
<dbReference type="KEGG" id="prv:G7070_12170"/>
<dbReference type="GO" id="GO:0043546">
    <property type="term" value="F:molybdopterin cofactor binding"/>
    <property type="evidence" value="ECO:0007669"/>
    <property type="project" value="InterPro"/>
</dbReference>
<dbReference type="PROSITE" id="PS51257">
    <property type="entry name" value="PROKAR_LIPOPROTEIN"/>
    <property type="match status" value="1"/>
</dbReference>
<dbReference type="EMBL" id="CP049865">
    <property type="protein sequence ID" value="QIK72884.1"/>
    <property type="molecule type" value="Genomic_DNA"/>
</dbReference>
<evidence type="ECO:0000313" key="13">
    <source>
        <dbReference type="Proteomes" id="UP000501058"/>
    </source>
</evidence>
<dbReference type="InterPro" id="IPR027467">
    <property type="entry name" value="MopterinOxRdtase_cofactor_BS"/>
</dbReference>
<dbReference type="GO" id="GO:0009389">
    <property type="term" value="F:dimethyl sulfoxide reductase activity"/>
    <property type="evidence" value="ECO:0007669"/>
    <property type="project" value="InterPro"/>
</dbReference>
<dbReference type="InterPro" id="IPR006656">
    <property type="entry name" value="Mopterin_OxRdtase"/>
</dbReference>
<evidence type="ECO:0000256" key="1">
    <source>
        <dbReference type="ARBA" id="ARBA00001942"/>
    </source>
</evidence>
<organism evidence="12 13">
    <name type="scientific">Propioniciclava coleopterorum</name>
    <dbReference type="NCBI Taxonomy" id="2714937"/>
    <lineage>
        <taxon>Bacteria</taxon>
        <taxon>Bacillati</taxon>
        <taxon>Actinomycetota</taxon>
        <taxon>Actinomycetes</taxon>
        <taxon>Propionibacteriales</taxon>
        <taxon>Propionibacteriaceae</taxon>
        <taxon>Propioniciclava</taxon>
    </lineage>
</organism>
<dbReference type="AlphaFoldDB" id="A0A6G7Y7L6"/>
<dbReference type="InterPro" id="IPR006657">
    <property type="entry name" value="MoPterin_dinucl-bd_dom"/>
</dbReference>
<dbReference type="InterPro" id="IPR050612">
    <property type="entry name" value="Prok_Mopterin_Oxidored"/>
</dbReference>
<dbReference type="SMART" id="SM00926">
    <property type="entry name" value="Molybdop_Fe4S4"/>
    <property type="match status" value="1"/>
</dbReference>
<dbReference type="PROSITE" id="PS51318">
    <property type="entry name" value="TAT"/>
    <property type="match status" value="1"/>
</dbReference>
<evidence type="ECO:0000256" key="10">
    <source>
        <dbReference type="ARBA" id="ARBA00023014"/>
    </source>
</evidence>
<dbReference type="PANTHER" id="PTHR43742">
    <property type="entry name" value="TRIMETHYLAMINE-N-OXIDE REDUCTASE"/>
    <property type="match status" value="1"/>
</dbReference>
<dbReference type="InterPro" id="IPR006655">
    <property type="entry name" value="Mopterin_OxRdtase_prok_CS"/>
</dbReference>
<dbReference type="GO" id="GO:0051539">
    <property type="term" value="F:4 iron, 4 sulfur cluster binding"/>
    <property type="evidence" value="ECO:0007669"/>
    <property type="project" value="UniProtKB-KW"/>
</dbReference>
<keyword evidence="6" id="KW-0479">Metal-binding</keyword>
<dbReference type="InterPro" id="IPR011888">
    <property type="entry name" value="Anaer_DMSO_reductase"/>
</dbReference>
<comment type="cofactor">
    <cofactor evidence="2">
        <name>[4Fe-4S] cluster</name>
        <dbReference type="ChEBI" id="CHEBI:49883"/>
    </cofactor>
</comment>
<gene>
    <name evidence="12" type="ORF">G7070_12170</name>
</gene>
<name>A0A6G7Y7L6_9ACTN</name>
<dbReference type="GO" id="GO:0030288">
    <property type="term" value="C:outer membrane-bounded periplasmic space"/>
    <property type="evidence" value="ECO:0007669"/>
    <property type="project" value="TreeGrafter"/>
</dbReference>
<keyword evidence="5" id="KW-0500">Molybdenum</keyword>
<dbReference type="NCBIfam" id="TIGR02166">
    <property type="entry name" value="dmsA_ynfE"/>
    <property type="match status" value="1"/>
</dbReference>
<proteinExistence type="inferred from homology"/>
<comment type="cofactor">
    <cofactor evidence="1">
        <name>Mo-bis(molybdopterin guanine dinucleotide)</name>
        <dbReference type="ChEBI" id="CHEBI:60539"/>
    </cofactor>
</comment>
<dbReference type="InterPro" id="IPR009010">
    <property type="entry name" value="Asp_de-COase-like_dom_sf"/>
</dbReference>
<sequence>MAPEISRRSWLKWSGAVAGATPLLTACAPKQPTREPLPIATDGMAGVDKTVWSACVVNCGSRCPLRLQVKDGAVVRVLPDNTGDDSLLNRQIRACVRGRNMRQRIYNPDRIKTPLKRREGTPRGGGQWDEISWDEALDLFAEKLKHTIDTYGNEAVFKVYGSGVWNAHLGTSGGWMKLFNLLGGSLGYYGNYSYSQIGTITRFHYGNPDEQISNSFEDSIENGRMLVLWGNNPQETRMSGGGLVFTSLEAAKTDGLRIVVIDPRYSESASLLADEWIAPRPGTDAALVAGIVHHLLANDLHDQAFLDRYCVGFDEDHMPPGIPAGNSYRSYIEGSGPDKVEKTPDWAAAITGVPADVIRRFALDLGRTKPVNISQGWGPQRHANGENQARAIYTLANVLGQVGIPGGGTGGREGYYWPLTSWFDDGKNPVKTQISNFGWTDAIERGPEMTALRDGVRGADRLKVGIKFMLEYGGNMLASQHADNNRTREILTDETKCEFICVVDNQFTGSAALADLVLPDTTTAERWDLAPSEYTGDMAYLIMCEKAIDPLFDSRPAYEMVTGLAKRFGLEKEFTEGRDLEGWARHIHETKNVPAVPGMPSFDELKKVGVHRYHSPDGLTVALKEFREDPEANKLDTPSGKIEIFSSELWEMSKTWEFPDAERGDKITALPEHVATWEGAEEALEADAKYPIQLIGHHFKQRTHSTYGNNANLQEAHPQVLWLSQMDAQRRGIADGDQVEIFNDRGRVQIEARVTPRIMPGVASLPQGAWMRMDAAGVDHGGSVNVLSRLHPTPVAKGNCQHTNLVEIKKA</sequence>
<dbReference type="Gene3D" id="2.40.40.20">
    <property type="match status" value="1"/>
</dbReference>
<dbReference type="InterPro" id="IPR006311">
    <property type="entry name" value="TAT_signal"/>
</dbReference>
<keyword evidence="10" id="KW-0411">Iron-sulfur</keyword>
<dbReference type="Proteomes" id="UP000501058">
    <property type="component" value="Chromosome"/>
</dbReference>
<dbReference type="PROSITE" id="PS00490">
    <property type="entry name" value="MOLYBDOPTERIN_PROK_2"/>
    <property type="match status" value="1"/>
</dbReference>
<dbReference type="Pfam" id="PF01568">
    <property type="entry name" value="Molydop_binding"/>
    <property type="match status" value="1"/>
</dbReference>
<feature type="domain" description="4Fe-4S Mo/W bis-MGD-type" evidence="11">
    <location>
        <begin position="48"/>
        <end position="109"/>
    </location>
</feature>
<dbReference type="Pfam" id="PF00384">
    <property type="entry name" value="Molybdopterin"/>
    <property type="match status" value="1"/>
</dbReference>
<dbReference type="PANTHER" id="PTHR43742:SF3">
    <property type="entry name" value="DIMETHYL SULFOXIDE REDUCTASE DMSA"/>
    <property type="match status" value="1"/>
</dbReference>
<keyword evidence="9" id="KW-0408">Iron</keyword>
<accession>A0A6G7Y7L6</accession>
<keyword evidence="7" id="KW-0732">Signal</keyword>
<evidence type="ECO:0000256" key="2">
    <source>
        <dbReference type="ARBA" id="ARBA00001966"/>
    </source>
</evidence>
<dbReference type="RefSeq" id="WP_166233957.1">
    <property type="nucleotide sequence ID" value="NZ_CP049865.1"/>
</dbReference>
<keyword evidence="8" id="KW-0560">Oxidoreductase</keyword>
<dbReference type="PROSITE" id="PS51669">
    <property type="entry name" value="4FE4S_MOW_BIS_MGD"/>
    <property type="match status" value="1"/>
</dbReference>
<dbReference type="Gene3D" id="3.40.50.740">
    <property type="match status" value="2"/>
</dbReference>
<keyword evidence="4" id="KW-0004">4Fe-4S</keyword>
<evidence type="ECO:0000256" key="5">
    <source>
        <dbReference type="ARBA" id="ARBA00022505"/>
    </source>
</evidence>
<evidence type="ECO:0000256" key="8">
    <source>
        <dbReference type="ARBA" id="ARBA00023002"/>
    </source>
</evidence>